<reference evidence="2 3" key="1">
    <citation type="submission" date="2019-05" db="EMBL/GenBank/DDBJ databases">
        <title>Another draft genome of Portunus trituberculatus and its Hox gene families provides insights of decapod evolution.</title>
        <authorList>
            <person name="Jeong J.-H."/>
            <person name="Song I."/>
            <person name="Kim S."/>
            <person name="Choi T."/>
            <person name="Kim D."/>
            <person name="Ryu S."/>
            <person name="Kim W."/>
        </authorList>
    </citation>
    <scope>NUCLEOTIDE SEQUENCE [LARGE SCALE GENOMIC DNA]</scope>
    <source>
        <tissue evidence="2">Muscle</tissue>
    </source>
</reference>
<proteinExistence type="predicted"/>
<sequence>MVSTHAGRSWRRSWRRQRSLRRR</sequence>
<name>A0A5B7JFP9_PORTR</name>
<evidence type="ECO:0000313" key="3">
    <source>
        <dbReference type="Proteomes" id="UP000324222"/>
    </source>
</evidence>
<organism evidence="2 3">
    <name type="scientific">Portunus trituberculatus</name>
    <name type="common">Swimming crab</name>
    <name type="synonym">Neptunus trituberculatus</name>
    <dbReference type="NCBI Taxonomy" id="210409"/>
    <lineage>
        <taxon>Eukaryota</taxon>
        <taxon>Metazoa</taxon>
        <taxon>Ecdysozoa</taxon>
        <taxon>Arthropoda</taxon>
        <taxon>Crustacea</taxon>
        <taxon>Multicrustacea</taxon>
        <taxon>Malacostraca</taxon>
        <taxon>Eumalacostraca</taxon>
        <taxon>Eucarida</taxon>
        <taxon>Decapoda</taxon>
        <taxon>Pleocyemata</taxon>
        <taxon>Brachyura</taxon>
        <taxon>Eubrachyura</taxon>
        <taxon>Portunoidea</taxon>
        <taxon>Portunidae</taxon>
        <taxon>Portuninae</taxon>
        <taxon>Portunus</taxon>
    </lineage>
</organism>
<evidence type="ECO:0000313" key="2">
    <source>
        <dbReference type="EMBL" id="MPC93415.1"/>
    </source>
</evidence>
<comment type="caution">
    <text evidence="2">The sequence shown here is derived from an EMBL/GenBank/DDBJ whole genome shotgun (WGS) entry which is preliminary data.</text>
</comment>
<accession>A0A5B7JFP9</accession>
<gene>
    <name evidence="2" type="ORF">E2C01_088541</name>
</gene>
<evidence type="ECO:0000256" key="1">
    <source>
        <dbReference type="SAM" id="MobiDB-lite"/>
    </source>
</evidence>
<dbReference type="AlphaFoldDB" id="A0A5B7JFP9"/>
<feature type="compositionally biased region" description="Basic residues" evidence="1">
    <location>
        <begin position="8"/>
        <end position="23"/>
    </location>
</feature>
<protein>
    <submittedName>
        <fullName evidence="2">Uncharacterized protein</fullName>
    </submittedName>
</protein>
<dbReference type="EMBL" id="VSRR010094815">
    <property type="protein sequence ID" value="MPC93415.1"/>
    <property type="molecule type" value="Genomic_DNA"/>
</dbReference>
<keyword evidence="3" id="KW-1185">Reference proteome</keyword>
<feature type="region of interest" description="Disordered" evidence="1">
    <location>
        <begin position="1"/>
        <end position="23"/>
    </location>
</feature>
<dbReference type="Proteomes" id="UP000324222">
    <property type="component" value="Unassembled WGS sequence"/>
</dbReference>